<organism evidence="4 5">
    <name type="scientific">Prochlorothrix hollandica PCC 9006 = CALU 1027</name>
    <dbReference type="NCBI Taxonomy" id="317619"/>
    <lineage>
        <taxon>Bacteria</taxon>
        <taxon>Bacillati</taxon>
        <taxon>Cyanobacteriota</taxon>
        <taxon>Cyanophyceae</taxon>
        <taxon>Prochlorotrichales</taxon>
        <taxon>Prochlorotrichaceae</taxon>
        <taxon>Prochlorothrix</taxon>
    </lineage>
</organism>
<keyword evidence="5" id="KW-1185">Reference proteome</keyword>
<feature type="domain" description="SLH" evidence="3">
    <location>
        <begin position="54"/>
        <end position="118"/>
    </location>
</feature>
<dbReference type="PANTHER" id="PTHR43308">
    <property type="entry name" value="OUTER MEMBRANE PROTEIN ALPHA-RELATED"/>
    <property type="match status" value="1"/>
</dbReference>
<evidence type="ECO:0000259" key="3">
    <source>
        <dbReference type="PROSITE" id="PS51272"/>
    </source>
</evidence>
<dbReference type="RefSeq" id="WP_017712784.1">
    <property type="nucleotide sequence ID" value="NZ_KB235937.1"/>
</dbReference>
<dbReference type="eggNOG" id="COG3468">
    <property type="taxonomic scope" value="Bacteria"/>
</dbReference>
<gene>
    <name evidence="4" type="ORF">PROH_16160</name>
</gene>
<dbReference type="InterPro" id="IPR047684">
    <property type="entry name" value="Por_som-like"/>
</dbReference>
<dbReference type="InterPro" id="IPR051465">
    <property type="entry name" value="Cell_Envelope_Struct_Comp"/>
</dbReference>
<feature type="coiled-coil region" evidence="2">
    <location>
        <begin position="128"/>
        <end position="162"/>
    </location>
</feature>
<keyword evidence="1" id="KW-0732">Signal</keyword>
<dbReference type="InterPro" id="IPR001119">
    <property type="entry name" value="SLH_dom"/>
</dbReference>
<keyword evidence="2" id="KW-0175">Coiled coil</keyword>
<dbReference type="Pfam" id="PF00395">
    <property type="entry name" value="SLH"/>
    <property type="match status" value="1"/>
</dbReference>
<name>A0A0M2PY06_PROHO</name>
<dbReference type="Proteomes" id="UP000034681">
    <property type="component" value="Unassembled WGS sequence"/>
</dbReference>
<evidence type="ECO:0000256" key="2">
    <source>
        <dbReference type="SAM" id="Coils"/>
    </source>
</evidence>
<dbReference type="NCBIfam" id="NF033921">
    <property type="entry name" value="por_somb"/>
    <property type="match status" value="1"/>
</dbReference>
<proteinExistence type="inferred from homology"/>
<dbReference type="InterPro" id="IPR007049">
    <property type="entry name" value="Carb-sel_porin_OprB"/>
</dbReference>
<dbReference type="GO" id="GO:0016020">
    <property type="term" value="C:membrane"/>
    <property type="evidence" value="ECO:0007669"/>
    <property type="project" value="InterPro"/>
</dbReference>
<comment type="caution">
    <text evidence="4">The sequence shown here is derived from an EMBL/GenBank/DDBJ whole genome shotgun (WGS) entry which is preliminary data.</text>
</comment>
<protein>
    <recommendedName>
        <fullName evidence="3">SLH domain-containing protein</fullName>
    </recommendedName>
</protein>
<dbReference type="GO" id="GO:0015288">
    <property type="term" value="F:porin activity"/>
    <property type="evidence" value="ECO:0007669"/>
    <property type="project" value="InterPro"/>
</dbReference>
<accession>A0A0M2PY06</accession>
<feature type="signal peptide" evidence="1">
    <location>
        <begin position="1"/>
        <end position="27"/>
    </location>
</feature>
<comment type="similarity">
    <text evidence="1">Belongs to the OprB family.</text>
</comment>
<evidence type="ECO:0000313" key="5">
    <source>
        <dbReference type="Proteomes" id="UP000034681"/>
    </source>
</evidence>
<sequence length="521" mass="55365">MSKLFLKSLVMTPVLLGAALVASSVSAQELNAEETLSQLSQYTAGNDSMGQLRSVSQLSDVRPTDWAYQAVRSLVERYNCVAGYPDGTFRGGRAMTRYEAAALVNSCMDTVNDLIAAATADLVTKEDLAVLQRLQEEFQAELATLRGRVDSLEARTAELEANQFSTTTKLGGGAIFSLNDAFGNSTDTTDNTVFGGRVRLSFDTSFTGSDLLRTRLEAENIKNVSNFNTGSLEYSGSGADVDGGAGSEVSVILDSFWYQFPVGEKAEITVGPIGVAPGNFVPTTVWGGGFISDYFDTGSALYETDSDESGLGGNYQVNEYFNIAAGYSADNLSDDPNAGVFNHNYTAMTQLTGTTGKFTGALVYAHSYNNAGDVWSSKGTTLSADPFGNTPTTSDTVGVLMSYQFSPKFILQGYAGHAWMSHETTSANAKSLSAGLGFIFPDALIEGNEAGVAVGIPPYNYNSTAASNPNMPLAADIYYDWKISDNIKVTPAVLLLFNANGGSTAGDDFEAVTAIKTTFRF</sequence>
<dbReference type="PANTHER" id="PTHR43308:SF1">
    <property type="entry name" value="OUTER MEMBRANE PROTEIN ALPHA"/>
    <property type="match status" value="1"/>
</dbReference>
<dbReference type="Pfam" id="PF04966">
    <property type="entry name" value="OprB"/>
    <property type="match status" value="1"/>
</dbReference>
<reference evidence="4" key="1">
    <citation type="submission" date="2012-04" db="EMBL/GenBank/DDBJ databases">
        <authorList>
            <person name="Borisov I.G."/>
            <person name="Ivanikova N.V."/>
            <person name="Pinevich A.V."/>
        </authorList>
    </citation>
    <scope>NUCLEOTIDE SEQUENCE</scope>
    <source>
        <strain evidence="4">CALU 1027</strain>
    </source>
</reference>
<dbReference type="STRING" id="317619.GCA_000332315_02410"/>
<dbReference type="AlphaFoldDB" id="A0A0M2PY06"/>
<evidence type="ECO:0000313" key="4">
    <source>
        <dbReference type="EMBL" id="KKI99266.1"/>
    </source>
</evidence>
<evidence type="ECO:0000256" key="1">
    <source>
        <dbReference type="RuleBase" id="RU363072"/>
    </source>
</evidence>
<dbReference type="PROSITE" id="PS51272">
    <property type="entry name" value="SLH"/>
    <property type="match status" value="1"/>
</dbReference>
<dbReference type="GO" id="GO:0008643">
    <property type="term" value="P:carbohydrate transport"/>
    <property type="evidence" value="ECO:0007669"/>
    <property type="project" value="InterPro"/>
</dbReference>
<dbReference type="OrthoDB" id="568669at2"/>
<feature type="chain" id="PRO_5005639501" description="SLH domain-containing protein" evidence="1">
    <location>
        <begin position="28"/>
        <end position="521"/>
    </location>
</feature>
<dbReference type="EMBL" id="AJTX02000006">
    <property type="protein sequence ID" value="KKI99266.1"/>
    <property type="molecule type" value="Genomic_DNA"/>
</dbReference>